<reference evidence="2" key="1">
    <citation type="journal article" date="2019" name="Int. J. Syst. Evol. Microbiol.">
        <title>The Global Catalogue of Microorganisms (GCM) 10K type strain sequencing project: providing services to taxonomists for standard genome sequencing and annotation.</title>
        <authorList>
            <consortium name="The Broad Institute Genomics Platform"/>
            <consortium name="The Broad Institute Genome Sequencing Center for Infectious Disease"/>
            <person name="Wu L."/>
            <person name="Ma J."/>
        </authorList>
    </citation>
    <scope>NUCLEOTIDE SEQUENCE [LARGE SCALE GENOMIC DNA]</scope>
    <source>
        <strain evidence="2">CGMCC 1.12770</strain>
    </source>
</reference>
<proteinExistence type="predicted"/>
<name>A0ABQ1Z5D4_9BACL</name>
<evidence type="ECO:0000313" key="2">
    <source>
        <dbReference type="Proteomes" id="UP000652153"/>
    </source>
</evidence>
<protein>
    <submittedName>
        <fullName evidence="1">Uncharacterized protein</fullName>
    </submittedName>
</protein>
<keyword evidence="2" id="KW-1185">Reference proteome</keyword>
<organism evidence="1 2">
    <name type="scientific">Paenibacillus silvae</name>
    <dbReference type="NCBI Taxonomy" id="1325358"/>
    <lineage>
        <taxon>Bacteria</taxon>
        <taxon>Bacillati</taxon>
        <taxon>Bacillota</taxon>
        <taxon>Bacilli</taxon>
        <taxon>Bacillales</taxon>
        <taxon>Paenibacillaceae</taxon>
        <taxon>Paenibacillus</taxon>
    </lineage>
</organism>
<dbReference type="EMBL" id="BMFU01000002">
    <property type="protein sequence ID" value="GGH50280.1"/>
    <property type="molecule type" value="Genomic_DNA"/>
</dbReference>
<evidence type="ECO:0000313" key="1">
    <source>
        <dbReference type="EMBL" id="GGH50280.1"/>
    </source>
</evidence>
<dbReference type="Proteomes" id="UP000652153">
    <property type="component" value="Unassembled WGS sequence"/>
</dbReference>
<gene>
    <name evidence="1" type="ORF">GCM10008014_15270</name>
</gene>
<comment type="caution">
    <text evidence="1">The sequence shown here is derived from an EMBL/GenBank/DDBJ whole genome shotgun (WGS) entry which is preliminary data.</text>
</comment>
<sequence length="73" mass="8409">MMFYGGERLEVLQLLAFIAWIFEESETGWKCYTEFKMVSAKGGSLGAMERGEFHSRAWFRYRGNNSISATSHC</sequence>
<accession>A0ABQ1Z5D4</accession>